<organism evidence="2 3">
    <name type="scientific">Candidatus Accumulibacter phosphatis</name>
    <dbReference type="NCBI Taxonomy" id="327160"/>
    <lineage>
        <taxon>Bacteria</taxon>
        <taxon>Pseudomonadati</taxon>
        <taxon>Pseudomonadota</taxon>
        <taxon>Betaproteobacteria</taxon>
        <taxon>Candidatus Accumulibacter</taxon>
    </lineage>
</organism>
<accession>A0A080LZG5</accession>
<evidence type="ECO:0000313" key="2">
    <source>
        <dbReference type="EMBL" id="KFB74206.1"/>
    </source>
</evidence>
<dbReference type="PROSITE" id="PS51671">
    <property type="entry name" value="ACT"/>
    <property type="match status" value="1"/>
</dbReference>
<protein>
    <submittedName>
        <fullName evidence="2">Bifunctional (P)ppGpp synthetase II/ guanosine-3',5'-bis pyrophosphate 3'-pyrophosphohydrolase</fullName>
    </submittedName>
</protein>
<keyword evidence="2" id="KW-0378">Hydrolase</keyword>
<reference evidence="2 3" key="1">
    <citation type="submission" date="2014-02" db="EMBL/GenBank/DDBJ databases">
        <title>Expanding our view of genomic diversity in Candidatus Accumulibacter clades.</title>
        <authorList>
            <person name="Skennerton C.T."/>
            <person name="Barr J.J."/>
            <person name="Slater F.R."/>
            <person name="Bond P.L."/>
            <person name="Tyson G.W."/>
        </authorList>
    </citation>
    <scope>NUCLEOTIDE SEQUENCE [LARGE SCALE GENOMIC DNA]</scope>
    <source>
        <strain evidence="3">BA-91</strain>
    </source>
</reference>
<evidence type="ECO:0000259" key="1">
    <source>
        <dbReference type="PROSITE" id="PS51671"/>
    </source>
</evidence>
<dbReference type="GO" id="GO:0016787">
    <property type="term" value="F:hydrolase activity"/>
    <property type="evidence" value="ECO:0007669"/>
    <property type="project" value="UniProtKB-KW"/>
</dbReference>
<evidence type="ECO:0000313" key="3">
    <source>
        <dbReference type="Proteomes" id="UP000020077"/>
    </source>
</evidence>
<dbReference type="EMBL" id="JDVG02000082">
    <property type="protein sequence ID" value="KFB74206.1"/>
    <property type="molecule type" value="Genomic_DNA"/>
</dbReference>
<dbReference type="InterPro" id="IPR002912">
    <property type="entry name" value="ACT_dom"/>
</dbReference>
<dbReference type="Proteomes" id="UP000020077">
    <property type="component" value="Unassembled WGS sequence"/>
</dbReference>
<dbReference type="CDD" id="cd04876">
    <property type="entry name" value="ACT_RelA-SpoT"/>
    <property type="match status" value="1"/>
</dbReference>
<feature type="domain" description="ACT" evidence="1">
    <location>
        <begin position="2"/>
        <end position="77"/>
    </location>
</feature>
<dbReference type="Pfam" id="PF13291">
    <property type="entry name" value="ACT_4"/>
    <property type="match status" value="1"/>
</dbReference>
<name>A0A080LZG5_9PROT</name>
<dbReference type="Gene3D" id="3.30.70.260">
    <property type="match status" value="1"/>
</dbReference>
<proteinExistence type="predicted"/>
<gene>
    <name evidence="2" type="ORF">AW09_000517</name>
</gene>
<dbReference type="AlphaFoldDB" id="A0A080LZG5"/>
<dbReference type="SUPFAM" id="SSF55021">
    <property type="entry name" value="ACT-like"/>
    <property type="match status" value="1"/>
</dbReference>
<dbReference type="InterPro" id="IPR045865">
    <property type="entry name" value="ACT-like_dom_sf"/>
</dbReference>
<sequence>MRLLIVVQNTLGALGRIATEISTSGTNIEHVNMEDKRPGLYTTLHFTVQVASRTSLARLMRSLRRIPEVVRITRDQGLTA</sequence>
<comment type="caution">
    <text evidence="2">The sequence shown here is derived from an EMBL/GenBank/DDBJ whole genome shotgun (WGS) entry which is preliminary data.</text>
</comment>